<evidence type="ECO:0000313" key="1">
    <source>
        <dbReference type="EMBL" id="KAH8015919.1"/>
    </source>
</evidence>
<gene>
    <name evidence="1" type="ORF">K3G42_010106</name>
</gene>
<name>A0ACB8G8D9_9SAUR</name>
<organism evidence="1 2">
    <name type="scientific">Sphaerodactylus townsendi</name>
    <dbReference type="NCBI Taxonomy" id="933632"/>
    <lineage>
        <taxon>Eukaryota</taxon>
        <taxon>Metazoa</taxon>
        <taxon>Chordata</taxon>
        <taxon>Craniata</taxon>
        <taxon>Vertebrata</taxon>
        <taxon>Euteleostomi</taxon>
        <taxon>Lepidosauria</taxon>
        <taxon>Squamata</taxon>
        <taxon>Bifurcata</taxon>
        <taxon>Gekkota</taxon>
        <taxon>Sphaerodactylidae</taxon>
        <taxon>Sphaerodactylus</taxon>
    </lineage>
</organism>
<comment type="caution">
    <text evidence="1">The sequence shown here is derived from an EMBL/GenBank/DDBJ whole genome shotgun (WGS) entry which is preliminary data.</text>
</comment>
<sequence>MARLGGIVAPVVLTAGGYQPFLPLVIFGVTPIISGISAGFLPEMFQVPLMDTIEQVEQRASQKSKAILREESGKIMVHVIQSTRF</sequence>
<evidence type="ECO:0000313" key="2">
    <source>
        <dbReference type="Proteomes" id="UP000827872"/>
    </source>
</evidence>
<dbReference type="EMBL" id="CM037614">
    <property type="protein sequence ID" value="KAH8015919.1"/>
    <property type="molecule type" value="Genomic_DNA"/>
</dbReference>
<protein>
    <submittedName>
        <fullName evidence="1">Uncharacterized protein</fullName>
    </submittedName>
</protein>
<dbReference type="Proteomes" id="UP000827872">
    <property type="component" value="Linkage Group LG01"/>
</dbReference>
<keyword evidence="2" id="KW-1185">Reference proteome</keyword>
<reference evidence="1" key="1">
    <citation type="submission" date="2021-08" db="EMBL/GenBank/DDBJ databases">
        <title>The first chromosome-level gecko genome reveals the dynamic sex chromosomes of Neotropical dwarf geckos (Sphaerodactylidae: Sphaerodactylus).</title>
        <authorList>
            <person name="Pinto B.J."/>
            <person name="Keating S.E."/>
            <person name="Gamble T."/>
        </authorList>
    </citation>
    <scope>NUCLEOTIDE SEQUENCE</scope>
    <source>
        <strain evidence="1">TG3544</strain>
    </source>
</reference>
<accession>A0ACB8G8D9</accession>
<proteinExistence type="predicted"/>